<dbReference type="AlphaFoldDB" id="B1WZF4"/>
<dbReference type="EMBL" id="CP000806">
    <property type="protein sequence ID" value="ACB49520.1"/>
    <property type="molecule type" value="Genomic_DNA"/>
</dbReference>
<organism evidence="2 3">
    <name type="scientific">Crocosphaera subtropica (strain ATCC 51142 / BH68)</name>
    <name type="common">Cyanothece sp. (strain ATCC 51142)</name>
    <dbReference type="NCBI Taxonomy" id="43989"/>
    <lineage>
        <taxon>Bacteria</taxon>
        <taxon>Bacillati</taxon>
        <taxon>Cyanobacteriota</taxon>
        <taxon>Cyanophyceae</taxon>
        <taxon>Oscillatoriophycideae</taxon>
        <taxon>Chroococcales</taxon>
        <taxon>Aphanothecaceae</taxon>
        <taxon>Crocosphaera</taxon>
        <taxon>Crocosphaera subtropica</taxon>
    </lineage>
</organism>
<dbReference type="HOGENOM" id="CLU_137076_2_1_3"/>
<dbReference type="InterPro" id="IPR003823">
    <property type="entry name" value="CP12_dom"/>
</dbReference>
<dbReference type="GO" id="GO:0080153">
    <property type="term" value="P:negative regulation of reductive pentose-phosphate cycle"/>
    <property type="evidence" value="ECO:0007669"/>
    <property type="project" value="TreeGrafter"/>
</dbReference>
<reference evidence="2 3" key="1">
    <citation type="journal article" date="2008" name="Proc. Natl. Acad. Sci. U.S.A.">
        <title>The genome of Cyanothece 51142, a unicellular diazotrophic cyanobacterium important in the marine nitrogen cycle.</title>
        <authorList>
            <person name="Welsh E.A."/>
            <person name="Liberton M."/>
            <person name="Stoeckel J."/>
            <person name="Loh T."/>
            <person name="Elvitigala T."/>
            <person name="Wang C."/>
            <person name="Wollam A."/>
            <person name="Fulton R.S."/>
            <person name="Clifton S.W."/>
            <person name="Jacobs J.M."/>
            <person name="Aurora R."/>
            <person name="Ghosh B.K."/>
            <person name="Sherman L.A."/>
            <person name="Smith R.D."/>
            <person name="Wilson R.K."/>
            <person name="Pakrasi H.B."/>
        </authorList>
    </citation>
    <scope>NUCLEOTIDE SEQUENCE [LARGE SCALE GENOMIC DNA]</scope>
    <source>
        <strain evidence="3">ATCC 51142 / BH68</strain>
    </source>
</reference>
<dbReference type="KEGG" id="cyt:cce_0168"/>
<evidence type="ECO:0000313" key="3">
    <source>
        <dbReference type="Proteomes" id="UP000001203"/>
    </source>
</evidence>
<sequence>MNWCEQQKIMTTTNTGLQERIDEAIKEARRLSAEGNTTQAAEAWDEVEELFAEASHQKQTTNFQQYCQDNPDAKECRIYDV</sequence>
<feature type="domain" description="CP12" evidence="1">
    <location>
        <begin position="17"/>
        <end position="81"/>
    </location>
</feature>
<dbReference type="PANTHER" id="PTHR33921:SF15">
    <property type="entry name" value="CALVIN CYCLE PROTEIN CP12-2, CHLOROPLASTIC"/>
    <property type="match status" value="1"/>
</dbReference>
<keyword evidence="3" id="KW-1185">Reference proteome</keyword>
<protein>
    <recommendedName>
        <fullName evidence="1">CP12 domain-containing protein</fullName>
    </recommendedName>
</protein>
<dbReference type="eggNOG" id="COG0517">
    <property type="taxonomic scope" value="Bacteria"/>
</dbReference>
<evidence type="ECO:0000259" key="1">
    <source>
        <dbReference type="SMART" id="SM01093"/>
    </source>
</evidence>
<dbReference type="PANTHER" id="PTHR33921">
    <property type="entry name" value="CALVIN CYCLE PROTEIN CP12-2, CHLOROPLASTIC"/>
    <property type="match status" value="1"/>
</dbReference>
<evidence type="ECO:0000313" key="2">
    <source>
        <dbReference type="EMBL" id="ACB49520.1"/>
    </source>
</evidence>
<proteinExistence type="predicted"/>
<dbReference type="STRING" id="43989.cce_0168"/>
<dbReference type="InterPro" id="IPR039314">
    <property type="entry name" value="CP12-like"/>
</dbReference>
<dbReference type="Proteomes" id="UP000001203">
    <property type="component" value="Chromosome circular"/>
</dbReference>
<dbReference type="SMART" id="SM01093">
    <property type="entry name" value="CP12"/>
    <property type="match status" value="1"/>
</dbReference>
<name>B1WZF4_CROS5</name>
<dbReference type="Pfam" id="PF02672">
    <property type="entry name" value="CP12"/>
    <property type="match status" value="1"/>
</dbReference>
<accession>B1WZF4</accession>
<gene>
    <name evidence="2" type="ordered locus">cce_0168</name>
</gene>